<evidence type="ECO:0000259" key="3">
    <source>
        <dbReference type="Pfam" id="PF14342"/>
    </source>
</evidence>
<gene>
    <name evidence="4" type="ORF">ROJ8625_02379</name>
</gene>
<feature type="transmembrane region" description="Helical" evidence="2">
    <location>
        <begin position="154"/>
        <end position="173"/>
    </location>
</feature>
<proteinExistence type="predicted"/>
<dbReference type="Pfam" id="PF14342">
    <property type="entry name" value="DUF4396"/>
    <property type="match status" value="1"/>
</dbReference>
<feature type="transmembrane region" description="Helical" evidence="2">
    <location>
        <begin position="83"/>
        <end position="106"/>
    </location>
</feature>
<dbReference type="InterPro" id="IPR025509">
    <property type="entry name" value="DUF4396"/>
</dbReference>
<keyword evidence="2" id="KW-0812">Transmembrane</keyword>
<dbReference type="RefSeq" id="WP_085792076.1">
    <property type="nucleotide sequence ID" value="NZ_FWFK01000004.1"/>
</dbReference>
<reference evidence="4 5" key="1">
    <citation type="submission" date="2017-03" db="EMBL/GenBank/DDBJ databases">
        <authorList>
            <person name="Afonso C.L."/>
            <person name="Miller P.J."/>
            <person name="Scott M.A."/>
            <person name="Spackman E."/>
            <person name="Goraichik I."/>
            <person name="Dimitrov K.M."/>
            <person name="Suarez D.L."/>
            <person name="Swayne D.E."/>
        </authorList>
    </citation>
    <scope>NUCLEOTIDE SEQUENCE [LARGE SCALE GENOMIC DNA]</scope>
    <source>
        <strain evidence="4 5">CECT 8625</strain>
    </source>
</reference>
<keyword evidence="2" id="KW-1133">Transmembrane helix</keyword>
<evidence type="ECO:0000313" key="4">
    <source>
        <dbReference type="EMBL" id="SLN48682.1"/>
    </source>
</evidence>
<feature type="transmembrane region" description="Helical" evidence="2">
    <location>
        <begin position="179"/>
        <end position="201"/>
    </location>
</feature>
<keyword evidence="2" id="KW-0472">Membrane</keyword>
<feature type="region of interest" description="Disordered" evidence="1">
    <location>
        <begin position="212"/>
        <end position="248"/>
    </location>
</feature>
<dbReference type="AlphaFoldDB" id="A0A1X6ZE43"/>
<accession>A0A1X6ZE43</accession>
<protein>
    <recommendedName>
        <fullName evidence="3">DUF4396 domain-containing protein</fullName>
    </recommendedName>
</protein>
<evidence type="ECO:0000256" key="1">
    <source>
        <dbReference type="SAM" id="MobiDB-lite"/>
    </source>
</evidence>
<keyword evidence="5" id="KW-1185">Reference proteome</keyword>
<feature type="domain" description="DUF4396" evidence="3">
    <location>
        <begin position="78"/>
        <end position="207"/>
    </location>
</feature>
<dbReference type="EMBL" id="FWFK01000004">
    <property type="protein sequence ID" value="SLN48682.1"/>
    <property type="molecule type" value="Genomic_DNA"/>
</dbReference>
<sequence>MDTLTSLLDSPLVLALWVLAMVPSLIWTIRDLRTRNAHLMPLMKVVWALTVLYSGPIGLMVYRWSGRKEIPRDTLARRGMRSVAHCYSGCGMGEIIGVTLAAGILALGTWPVAVTTFTLAYVFGFALTVGPLVQGGTPVGQALKDAALAETPSITVMEVTAIGVSLILSAEATMGEPRFWSALIVSLSCGLFVAWPVNVWLISRGVKEGMMDPRNTDHGAHGAGNDHTAGGDGARSDGPDAPGRSAGT</sequence>
<feature type="transmembrane region" description="Helical" evidence="2">
    <location>
        <begin position="12"/>
        <end position="30"/>
    </location>
</feature>
<feature type="transmembrane region" description="Helical" evidence="2">
    <location>
        <begin position="42"/>
        <end position="62"/>
    </location>
</feature>
<name>A0A1X6ZE43_9RHOB</name>
<dbReference type="OrthoDB" id="1495425at2"/>
<evidence type="ECO:0000313" key="5">
    <source>
        <dbReference type="Proteomes" id="UP000193570"/>
    </source>
</evidence>
<evidence type="ECO:0000256" key="2">
    <source>
        <dbReference type="SAM" id="Phobius"/>
    </source>
</evidence>
<dbReference type="Proteomes" id="UP000193570">
    <property type="component" value="Unassembled WGS sequence"/>
</dbReference>
<feature type="transmembrane region" description="Helical" evidence="2">
    <location>
        <begin position="112"/>
        <end position="133"/>
    </location>
</feature>
<organism evidence="4 5">
    <name type="scientific">Roseivivax jejudonensis</name>
    <dbReference type="NCBI Taxonomy" id="1529041"/>
    <lineage>
        <taxon>Bacteria</taxon>
        <taxon>Pseudomonadati</taxon>
        <taxon>Pseudomonadota</taxon>
        <taxon>Alphaproteobacteria</taxon>
        <taxon>Rhodobacterales</taxon>
        <taxon>Roseobacteraceae</taxon>
        <taxon>Roseivivax</taxon>
    </lineage>
</organism>